<name>A0A921F5G4_9ACTN</name>
<feature type="region of interest" description="Disordered" evidence="1">
    <location>
        <begin position="32"/>
        <end position="179"/>
    </location>
</feature>
<keyword evidence="2" id="KW-0732">Signal</keyword>
<feature type="signal peptide" evidence="2">
    <location>
        <begin position="1"/>
        <end position="25"/>
    </location>
</feature>
<comment type="caution">
    <text evidence="3">The sequence shown here is derived from an EMBL/GenBank/DDBJ whole genome shotgun (WGS) entry which is preliminary data.</text>
</comment>
<evidence type="ECO:0000313" key="3">
    <source>
        <dbReference type="EMBL" id="HJE91597.1"/>
    </source>
</evidence>
<evidence type="ECO:0000256" key="2">
    <source>
        <dbReference type="SAM" id="SignalP"/>
    </source>
</evidence>
<proteinExistence type="predicted"/>
<accession>A0A921F5G4</accession>
<reference evidence="3" key="1">
    <citation type="journal article" date="2021" name="PeerJ">
        <title>Extensive microbial diversity within the chicken gut microbiome revealed by metagenomics and culture.</title>
        <authorList>
            <person name="Gilroy R."/>
            <person name="Ravi A."/>
            <person name="Getino M."/>
            <person name="Pursley I."/>
            <person name="Horton D.L."/>
            <person name="Alikhan N.F."/>
            <person name="Baker D."/>
            <person name="Gharbi K."/>
            <person name="Hall N."/>
            <person name="Watson M."/>
            <person name="Adriaenssens E.M."/>
            <person name="Foster-Nyarko E."/>
            <person name="Jarju S."/>
            <person name="Secka A."/>
            <person name="Antonio M."/>
            <person name="Oren A."/>
            <person name="Chaudhuri R.R."/>
            <person name="La Ragione R."/>
            <person name="Hildebrand F."/>
            <person name="Pallen M.J."/>
        </authorList>
    </citation>
    <scope>NUCLEOTIDE SEQUENCE</scope>
    <source>
        <strain evidence="3">ChiGjej1B1-18357</strain>
    </source>
</reference>
<dbReference type="RefSeq" id="WP_303914207.1">
    <property type="nucleotide sequence ID" value="NZ_DYXM01000221.1"/>
</dbReference>
<evidence type="ECO:0000313" key="4">
    <source>
        <dbReference type="Proteomes" id="UP000776650"/>
    </source>
</evidence>
<sequence length="179" mass="18717">MRKPIVSTVYAAACALAVCGGFIVANTTHSATAENAARPVEETNEEMFGLVDDPSIRPSRGPDTQIRPQPGLPSSSSEETPLPEHSDATPQDDVGNPSPEPAVSPAGSGQTSHSGNTRPNSGQYSPAPPQRLPNRPGPRPVAPAPEPLVIPDIPFPTLTINQLPVNPPQPEPLRPLQIG</sequence>
<feature type="compositionally biased region" description="Pro residues" evidence="1">
    <location>
        <begin position="126"/>
        <end position="148"/>
    </location>
</feature>
<organism evidence="3 4">
    <name type="scientific">Dietzia timorensis</name>
    <dbReference type="NCBI Taxonomy" id="499555"/>
    <lineage>
        <taxon>Bacteria</taxon>
        <taxon>Bacillati</taxon>
        <taxon>Actinomycetota</taxon>
        <taxon>Actinomycetes</taxon>
        <taxon>Mycobacteriales</taxon>
        <taxon>Dietziaceae</taxon>
        <taxon>Dietzia</taxon>
    </lineage>
</organism>
<dbReference type="AlphaFoldDB" id="A0A921F5G4"/>
<protein>
    <submittedName>
        <fullName evidence="3">Uncharacterized protein</fullName>
    </submittedName>
</protein>
<dbReference type="Proteomes" id="UP000776650">
    <property type="component" value="Unassembled WGS sequence"/>
</dbReference>
<feature type="chain" id="PRO_5038452927" evidence="2">
    <location>
        <begin position="26"/>
        <end position="179"/>
    </location>
</feature>
<feature type="compositionally biased region" description="Polar residues" evidence="1">
    <location>
        <begin position="107"/>
        <end position="124"/>
    </location>
</feature>
<reference evidence="3" key="2">
    <citation type="submission" date="2021-09" db="EMBL/GenBank/DDBJ databases">
        <authorList>
            <person name="Gilroy R."/>
        </authorList>
    </citation>
    <scope>NUCLEOTIDE SEQUENCE</scope>
    <source>
        <strain evidence="3">ChiGjej1B1-18357</strain>
    </source>
</reference>
<dbReference type="EMBL" id="DYXM01000221">
    <property type="protein sequence ID" value="HJE91597.1"/>
    <property type="molecule type" value="Genomic_DNA"/>
</dbReference>
<evidence type="ECO:0000256" key="1">
    <source>
        <dbReference type="SAM" id="MobiDB-lite"/>
    </source>
</evidence>
<gene>
    <name evidence="3" type="ORF">K8V11_11390</name>
</gene>